<comment type="caution">
    <text evidence="3">The sequence shown here is derived from an EMBL/GenBank/DDBJ whole genome shotgun (WGS) entry which is preliminary data.</text>
</comment>
<protein>
    <recommendedName>
        <fullName evidence="2">FAS1 domain-containing protein</fullName>
    </recommendedName>
</protein>
<comment type="similarity">
    <text evidence="1">Belongs to the fasciclin-like AGP family.</text>
</comment>
<evidence type="ECO:0000259" key="2">
    <source>
        <dbReference type="SMART" id="SM00554"/>
    </source>
</evidence>
<dbReference type="EMBL" id="JAYMYR010000004">
    <property type="protein sequence ID" value="KAK7369381.1"/>
    <property type="molecule type" value="Genomic_DNA"/>
</dbReference>
<dbReference type="PANTHER" id="PTHR33985">
    <property type="entry name" value="OS02G0491300 PROTEIN-RELATED"/>
    <property type="match status" value="1"/>
</dbReference>
<evidence type="ECO:0000313" key="3">
    <source>
        <dbReference type="EMBL" id="KAK7369381.1"/>
    </source>
</evidence>
<gene>
    <name evidence="3" type="ORF">VNO80_11418</name>
</gene>
<proteinExistence type="inferred from homology"/>
<dbReference type="Gene3D" id="2.30.180.10">
    <property type="entry name" value="FAS1 domain"/>
    <property type="match status" value="1"/>
</dbReference>
<dbReference type="AlphaFoldDB" id="A0AAN9RED8"/>
<dbReference type="SUPFAM" id="SSF82153">
    <property type="entry name" value="FAS1 domain"/>
    <property type="match status" value="2"/>
</dbReference>
<dbReference type="InterPro" id="IPR052806">
    <property type="entry name" value="Fasciclin-like_AGP"/>
</dbReference>
<name>A0AAN9RED8_PHACN</name>
<feature type="domain" description="FAS1" evidence="2">
    <location>
        <begin position="96"/>
        <end position="203"/>
    </location>
</feature>
<dbReference type="Proteomes" id="UP001374584">
    <property type="component" value="Unassembled WGS sequence"/>
</dbReference>
<feature type="domain" description="FAS1" evidence="2">
    <location>
        <begin position="282"/>
        <end position="378"/>
    </location>
</feature>
<dbReference type="PANTHER" id="PTHR33985:SF2">
    <property type="entry name" value="EXPRESSED PROTEIN"/>
    <property type="match status" value="1"/>
</dbReference>
<accession>A0AAN9RED8</accession>
<sequence length="445" mass="48126">MENSFSLRLALLCAASFAAIFYGTKVTASNEGFEAPFRPSNPPPTPHNIQEHSFFSHTALLPPILSHLGFHELATAAPSLSDAATTTSSAWTGPSTIFAPSDASLRTCFSCSVPNLLREHTVPGLFTIDYLRKLAFGAKIETLSAGRCITVTSETLHRNRNTKRNNTIAAAKVFVGGVEITQPDLFNNGMVVVHGLQGFVSPLSPFSCEVERMTSLSFPFHPDHRSGHGQHHLHSNNAAAHPSMMRLMLRDAMLRLRNNGFSILALAMKVKYAELVTLNNMTVFAVDDLSIFSGSHAYISNVRFHIVPNHYLSIADLEKLPVGTALPTLERGQPLLITTSGGGEMSAPMRINYVRFKVADLIRNVKIVVHSVYLPFPHINPVAAAYDTIIGGEGASEGEGDVQDSAEQMPQGTCSALDGRGSCITGVPPMHQAKAIVEIEDHHGL</sequence>
<keyword evidence="4" id="KW-1185">Reference proteome</keyword>
<dbReference type="InterPro" id="IPR000782">
    <property type="entry name" value="FAS1_domain"/>
</dbReference>
<reference evidence="3 4" key="1">
    <citation type="submission" date="2024-01" db="EMBL/GenBank/DDBJ databases">
        <title>The genomes of 5 underutilized Papilionoideae crops provide insights into root nodulation and disease resistanc.</title>
        <authorList>
            <person name="Jiang F."/>
        </authorList>
    </citation>
    <scope>NUCLEOTIDE SEQUENCE [LARGE SCALE GENOMIC DNA]</scope>
    <source>
        <strain evidence="3">JINMINGXINNONG_FW02</strain>
        <tissue evidence="3">Leaves</tissue>
    </source>
</reference>
<evidence type="ECO:0000256" key="1">
    <source>
        <dbReference type="ARBA" id="ARBA00007843"/>
    </source>
</evidence>
<dbReference type="InterPro" id="IPR036378">
    <property type="entry name" value="FAS1_dom_sf"/>
</dbReference>
<evidence type="ECO:0000313" key="4">
    <source>
        <dbReference type="Proteomes" id="UP001374584"/>
    </source>
</evidence>
<dbReference type="SMART" id="SM00554">
    <property type="entry name" value="FAS1"/>
    <property type="match status" value="2"/>
</dbReference>
<organism evidence="3 4">
    <name type="scientific">Phaseolus coccineus</name>
    <name type="common">Scarlet runner bean</name>
    <name type="synonym">Phaseolus multiflorus</name>
    <dbReference type="NCBI Taxonomy" id="3886"/>
    <lineage>
        <taxon>Eukaryota</taxon>
        <taxon>Viridiplantae</taxon>
        <taxon>Streptophyta</taxon>
        <taxon>Embryophyta</taxon>
        <taxon>Tracheophyta</taxon>
        <taxon>Spermatophyta</taxon>
        <taxon>Magnoliopsida</taxon>
        <taxon>eudicotyledons</taxon>
        <taxon>Gunneridae</taxon>
        <taxon>Pentapetalae</taxon>
        <taxon>rosids</taxon>
        <taxon>fabids</taxon>
        <taxon>Fabales</taxon>
        <taxon>Fabaceae</taxon>
        <taxon>Papilionoideae</taxon>
        <taxon>50 kb inversion clade</taxon>
        <taxon>NPAAA clade</taxon>
        <taxon>indigoferoid/millettioid clade</taxon>
        <taxon>Phaseoleae</taxon>
        <taxon>Phaseolus</taxon>
    </lineage>
</organism>